<keyword evidence="1" id="KW-0233">DNA recombination</keyword>
<dbReference type="EMBL" id="JPER01000003">
    <property type="protein sequence ID" value="KFZ30793.1"/>
    <property type="molecule type" value="Genomic_DNA"/>
</dbReference>
<feature type="domain" description="Tyr recombinase" evidence="2">
    <location>
        <begin position="475"/>
        <end position="700"/>
    </location>
</feature>
<dbReference type="SUPFAM" id="SSF56349">
    <property type="entry name" value="DNA breaking-rejoining enzymes"/>
    <property type="match status" value="1"/>
</dbReference>
<dbReference type="GO" id="GO:0015074">
    <property type="term" value="P:DNA integration"/>
    <property type="evidence" value="ECO:0007669"/>
    <property type="project" value="InterPro"/>
</dbReference>
<dbReference type="Gene3D" id="1.10.443.10">
    <property type="entry name" value="Intergrase catalytic core"/>
    <property type="match status" value="1"/>
</dbReference>
<dbReference type="STRING" id="435908.IDSA_06800"/>
<evidence type="ECO:0000313" key="3">
    <source>
        <dbReference type="EMBL" id="KFZ30793.1"/>
    </source>
</evidence>
<dbReference type="InterPro" id="IPR011010">
    <property type="entry name" value="DNA_brk_join_enz"/>
</dbReference>
<name>A0A094L7Q6_9GAMM</name>
<dbReference type="OrthoDB" id="9157643at2"/>
<evidence type="ECO:0000313" key="4">
    <source>
        <dbReference type="Proteomes" id="UP000054363"/>
    </source>
</evidence>
<dbReference type="GO" id="GO:0003677">
    <property type="term" value="F:DNA binding"/>
    <property type="evidence" value="ECO:0007669"/>
    <property type="project" value="InterPro"/>
</dbReference>
<evidence type="ECO:0000259" key="2">
    <source>
        <dbReference type="PROSITE" id="PS51898"/>
    </source>
</evidence>
<dbReference type="eggNOG" id="COG0582">
    <property type="taxonomic scope" value="Bacteria"/>
</dbReference>
<reference evidence="3 4" key="1">
    <citation type="submission" date="2014-06" db="EMBL/GenBank/DDBJ databases">
        <title>The draft genome sequence of Idiomarina salinarum ISL-52.</title>
        <authorList>
            <person name="Du J."/>
            <person name="Shao Z."/>
        </authorList>
    </citation>
    <scope>NUCLEOTIDE SEQUENCE [LARGE SCALE GENOMIC DNA]</scope>
    <source>
        <strain evidence="3 4">ISL-52</strain>
    </source>
</reference>
<evidence type="ECO:0000256" key="1">
    <source>
        <dbReference type="ARBA" id="ARBA00023172"/>
    </source>
</evidence>
<dbReference type="RefSeq" id="WP_034775302.1">
    <property type="nucleotide sequence ID" value="NZ_JPER01000003.1"/>
</dbReference>
<dbReference type="InterPro" id="IPR013762">
    <property type="entry name" value="Integrase-like_cat_sf"/>
</dbReference>
<comment type="caution">
    <text evidence="3">The sequence shown here is derived from an EMBL/GenBank/DDBJ whole genome shotgun (WGS) entry which is preliminary data.</text>
</comment>
<dbReference type="PROSITE" id="PS51898">
    <property type="entry name" value="TYR_RECOMBINASE"/>
    <property type="match status" value="1"/>
</dbReference>
<dbReference type="GO" id="GO:0006310">
    <property type="term" value="P:DNA recombination"/>
    <property type="evidence" value="ECO:0007669"/>
    <property type="project" value="UniProtKB-KW"/>
</dbReference>
<dbReference type="AlphaFoldDB" id="A0A094L7Q6"/>
<keyword evidence="4" id="KW-1185">Reference proteome</keyword>
<organism evidence="3 4">
    <name type="scientific">Pseudidiomarina salinarum</name>
    <dbReference type="NCBI Taxonomy" id="435908"/>
    <lineage>
        <taxon>Bacteria</taxon>
        <taxon>Pseudomonadati</taxon>
        <taxon>Pseudomonadota</taxon>
        <taxon>Gammaproteobacteria</taxon>
        <taxon>Alteromonadales</taxon>
        <taxon>Idiomarinaceae</taxon>
        <taxon>Pseudidiomarina</taxon>
    </lineage>
</organism>
<gene>
    <name evidence="3" type="ORF">IDSA_06800</name>
</gene>
<dbReference type="InterPro" id="IPR002104">
    <property type="entry name" value="Integrase_catalytic"/>
</dbReference>
<dbReference type="Proteomes" id="UP000054363">
    <property type="component" value="Unassembled WGS sequence"/>
</dbReference>
<protein>
    <recommendedName>
        <fullName evidence="2">Tyr recombinase domain-containing protein</fullName>
    </recommendedName>
</protein>
<proteinExistence type="predicted"/>
<sequence length="1019" mass="116091">MTTVITRIGELIQKFADNSALSKASVQATIVYEILYLLEQENFFPKDLLEQLRKQCSHRITNTKTARVLFDALHLKLTGRTYYKKKKVRSPINPVAEKWYRRISGAEARIFEYVTHSDTITQEDRLAIFLFSAAANGGLCHAPGLNSLLRTVIEKAIDDSQAVLTQAGAERYFRLKYSASGHPVNIKNDDERYSTNVFYPPPQTTAALIGLLRNSHTKNYKTDNATARIKDFLAEILNDRELKKITNQRLTDALSLLFFRREGGRVPVFIQHYAAGRANNASTFDECLLSLNTRHCLTKRTRPVTKKDGKILNKRDLQTTSDALLYEIADIYKRFVGRDDESALIENALIQLRDQSQFSAKAAKPMLSWFIWKFQAGKWTCGASGKRTLSCLGKVWLYLTENIGAEGLEGLDQTDCSLLYTKLRAFESGADSTFPSTLRHFWLYMHNHLGFEIPEQLADFVSGTKFVRCAIPSSHQIRQLLIDVPDAYSHSTQHVIETVTAMTLLMARLGLRPDEAINLEVSDIDLRGDGLVFIRPNEHFNLKTYSAQRTLPLMLFLMPDEEEFMRYYCRRRQLETTERTNALLFSEYELADTFISYDTLSANITRLLSDYLNVHTNTYQLRHYALTTCQLICCASSERAQQLTGYSAEQIEAIRSYFNGANHDDVLSEIAEFAGHLNTETSTSTYFHLTDLLRFEAAMSGSEKYDVSFITKLTSLQGGRLRRLTQKNGATGMLDNKSLMAVLDDVFKTERTHWVKCLRPQNSPTKSKVPTFNTNTKRSAEYVEKILHMHDHGVSNNELADVYNLDICWINEVIQAAYFYRDAPRFQTGENKPRLYSEKASSGLTIAMPATNIQKLESVDILQRLKELQGVTSNRAAKAANIILEKTTNNRTYIRLDSRAELRKITRGLDGVVLPDRWLLKINVKQRKEPEDSEKLNYWRTALPAGATIKIIKSKDANESRYGKAHLSYRDSTLSEKRTAFLKTRGVEDGSSRAMLSALHKYMIFIRAEEAYLKLLKSS</sequence>
<accession>A0A094L7Q6</accession>